<dbReference type="Proteomes" id="UP001178507">
    <property type="component" value="Unassembled WGS sequence"/>
</dbReference>
<sequence>YVCTWCFEQELRMQDVEEEQTVPVIVRDWKPVLTTDYGVERLRQVPTMRRSQREEVRQDPG</sequence>
<keyword evidence="2" id="KW-1185">Reference proteome</keyword>
<proteinExistence type="predicted"/>
<feature type="non-terminal residue" evidence="1">
    <location>
        <position position="1"/>
    </location>
</feature>
<organism evidence="1 2">
    <name type="scientific">Effrenium voratum</name>
    <dbReference type="NCBI Taxonomy" id="2562239"/>
    <lineage>
        <taxon>Eukaryota</taxon>
        <taxon>Sar</taxon>
        <taxon>Alveolata</taxon>
        <taxon>Dinophyceae</taxon>
        <taxon>Suessiales</taxon>
        <taxon>Symbiodiniaceae</taxon>
        <taxon>Effrenium</taxon>
    </lineage>
</organism>
<evidence type="ECO:0000313" key="1">
    <source>
        <dbReference type="EMBL" id="CAJ1397566.1"/>
    </source>
</evidence>
<name>A0AA36NBR5_9DINO</name>
<evidence type="ECO:0000313" key="2">
    <source>
        <dbReference type="Proteomes" id="UP001178507"/>
    </source>
</evidence>
<gene>
    <name evidence="1" type="ORF">EVOR1521_LOCUS21558</name>
</gene>
<dbReference type="AlphaFoldDB" id="A0AA36NBR5"/>
<comment type="caution">
    <text evidence="1">The sequence shown here is derived from an EMBL/GenBank/DDBJ whole genome shotgun (WGS) entry which is preliminary data.</text>
</comment>
<dbReference type="EMBL" id="CAUJNA010003271">
    <property type="protein sequence ID" value="CAJ1397566.1"/>
    <property type="molecule type" value="Genomic_DNA"/>
</dbReference>
<accession>A0AA36NBR5</accession>
<reference evidence="1" key="1">
    <citation type="submission" date="2023-08" db="EMBL/GenBank/DDBJ databases">
        <authorList>
            <person name="Chen Y."/>
            <person name="Shah S."/>
            <person name="Dougan E. K."/>
            <person name="Thang M."/>
            <person name="Chan C."/>
        </authorList>
    </citation>
    <scope>NUCLEOTIDE SEQUENCE</scope>
</reference>
<feature type="non-terminal residue" evidence="1">
    <location>
        <position position="61"/>
    </location>
</feature>
<protein>
    <submittedName>
        <fullName evidence="1">Uncharacterized protein</fullName>
    </submittedName>
</protein>